<dbReference type="AlphaFoldDB" id="A0A2P2QDK6"/>
<proteinExistence type="predicted"/>
<protein>
    <submittedName>
        <fullName evidence="1">Uncharacterized protein</fullName>
    </submittedName>
</protein>
<dbReference type="EMBL" id="GGEC01084483">
    <property type="protein sequence ID" value="MBX64967.1"/>
    <property type="molecule type" value="Transcribed_RNA"/>
</dbReference>
<name>A0A2P2QDK6_RHIMU</name>
<organism evidence="1">
    <name type="scientific">Rhizophora mucronata</name>
    <name type="common">Asiatic mangrove</name>
    <dbReference type="NCBI Taxonomy" id="61149"/>
    <lineage>
        <taxon>Eukaryota</taxon>
        <taxon>Viridiplantae</taxon>
        <taxon>Streptophyta</taxon>
        <taxon>Embryophyta</taxon>
        <taxon>Tracheophyta</taxon>
        <taxon>Spermatophyta</taxon>
        <taxon>Magnoliopsida</taxon>
        <taxon>eudicotyledons</taxon>
        <taxon>Gunneridae</taxon>
        <taxon>Pentapetalae</taxon>
        <taxon>rosids</taxon>
        <taxon>fabids</taxon>
        <taxon>Malpighiales</taxon>
        <taxon>Rhizophoraceae</taxon>
        <taxon>Rhizophora</taxon>
    </lineage>
</organism>
<sequence length="17" mass="2049">MTYKQGNICYTQRELNS</sequence>
<reference evidence="1" key="1">
    <citation type="submission" date="2018-02" db="EMBL/GenBank/DDBJ databases">
        <title>Rhizophora mucronata_Transcriptome.</title>
        <authorList>
            <person name="Meera S.P."/>
            <person name="Sreeshan A."/>
            <person name="Augustine A."/>
        </authorList>
    </citation>
    <scope>NUCLEOTIDE SEQUENCE</scope>
    <source>
        <tissue evidence="1">Leaf</tissue>
    </source>
</reference>
<accession>A0A2P2QDK6</accession>
<evidence type="ECO:0000313" key="1">
    <source>
        <dbReference type="EMBL" id="MBX64967.1"/>
    </source>
</evidence>